<keyword evidence="3" id="KW-1185">Reference proteome</keyword>
<keyword evidence="1" id="KW-1133">Transmembrane helix</keyword>
<name>A0A0H2RHH6_9AGAM</name>
<sequence length="521" mass="58671">MDEALRVDFRNQSLLSRANTTPPFVWVPSSTNRGTYQIFSLCASTTVICIWSAVHRDIPPRRLTGLRSTALQALWVLLAFFLPEFLFLYALKQFLDARRLVRKYSKHHNTLSAIPSRKPRHWFSFRERHIEKENNSTQLGDLEDIEGLISHDIKTYEVTHPSFELIHAFYATMGGYVFDVVAPADEADSKDERIRTTIKPAGVHFLMEHDPNLTSDFSPSSITARSKSNGLNKALLIVQLSWFCMSCVSRLAEHLPLTLLEVVTAAHGLCTLAMYAAWWHKPLNVKEPTLLTCECAREAFAFLRMVDRGDISPLIQESSSVLSVDHEPKSNSQTELALALRAMVRYGLSYAKLQSMKGQEYLDAAPTNPSILKIMSDLLDRILESSDLTGKVAESEVGNFEFLEIVCLPAVYGSVHLFGWNARFPTSVERILWRIATVIICSCGAVLSAFLSVFVVSSRVSERARSTKVIFISLQAIFICIPISYLLSTLYLLIESVRQLFYLSPDAFVVASWSGYLPHFS</sequence>
<protein>
    <submittedName>
        <fullName evidence="2">Uncharacterized protein</fullName>
    </submittedName>
</protein>
<accession>A0A0H2RHH6</accession>
<dbReference type="Proteomes" id="UP000053477">
    <property type="component" value="Unassembled WGS sequence"/>
</dbReference>
<feature type="transmembrane region" description="Helical" evidence="1">
    <location>
        <begin position="469"/>
        <end position="494"/>
    </location>
</feature>
<dbReference type="STRING" id="27342.A0A0H2RHH6"/>
<dbReference type="OrthoDB" id="9451547at2759"/>
<evidence type="ECO:0000313" key="2">
    <source>
        <dbReference type="EMBL" id="KLO08943.1"/>
    </source>
</evidence>
<organism evidence="2 3">
    <name type="scientific">Schizopora paradoxa</name>
    <dbReference type="NCBI Taxonomy" id="27342"/>
    <lineage>
        <taxon>Eukaryota</taxon>
        <taxon>Fungi</taxon>
        <taxon>Dikarya</taxon>
        <taxon>Basidiomycota</taxon>
        <taxon>Agaricomycotina</taxon>
        <taxon>Agaricomycetes</taxon>
        <taxon>Hymenochaetales</taxon>
        <taxon>Schizoporaceae</taxon>
        <taxon>Schizopora</taxon>
    </lineage>
</organism>
<feature type="transmembrane region" description="Helical" evidence="1">
    <location>
        <begin position="431"/>
        <end position="457"/>
    </location>
</feature>
<dbReference type="EMBL" id="KQ086071">
    <property type="protein sequence ID" value="KLO08943.1"/>
    <property type="molecule type" value="Genomic_DNA"/>
</dbReference>
<dbReference type="PANTHER" id="PTHR35043:SF7">
    <property type="entry name" value="TRANSCRIPTION FACTOR DOMAIN-CONTAINING PROTEIN"/>
    <property type="match status" value="1"/>
</dbReference>
<dbReference type="PANTHER" id="PTHR35043">
    <property type="entry name" value="TRANSCRIPTION FACTOR DOMAIN-CONTAINING PROTEIN"/>
    <property type="match status" value="1"/>
</dbReference>
<dbReference type="InParanoid" id="A0A0H2RHH6"/>
<keyword evidence="1" id="KW-0812">Transmembrane</keyword>
<evidence type="ECO:0000256" key="1">
    <source>
        <dbReference type="SAM" id="Phobius"/>
    </source>
</evidence>
<feature type="transmembrane region" description="Helical" evidence="1">
    <location>
        <begin position="74"/>
        <end position="91"/>
    </location>
</feature>
<feature type="transmembrane region" description="Helical" evidence="1">
    <location>
        <begin position="400"/>
        <end position="419"/>
    </location>
</feature>
<proteinExistence type="predicted"/>
<keyword evidence="1" id="KW-0472">Membrane</keyword>
<evidence type="ECO:0000313" key="3">
    <source>
        <dbReference type="Proteomes" id="UP000053477"/>
    </source>
</evidence>
<gene>
    <name evidence="2" type="ORF">SCHPADRAFT_908197</name>
</gene>
<feature type="transmembrane region" description="Helical" evidence="1">
    <location>
        <begin position="36"/>
        <end position="54"/>
    </location>
</feature>
<reference evidence="2 3" key="1">
    <citation type="submission" date="2015-04" db="EMBL/GenBank/DDBJ databases">
        <title>Complete genome sequence of Schizopora paradoxa KUC8140, a cosmopolitan wood degrader in East Asia.</title>
        <authorList>
            <consortium name="DOE Joint Genome Institute"/>
            <person name="Min B."/>
            <person name="Park H."/>
            <person name="Jang Y."/>
            <person name="Kim J.-J."/>
            <person name="Kim K.H."/>
            <person name="Pangilinan J."/>
            <person name="Lipzen A."/>
            <person name="Riley R."/>
            <person name="Grigoriev I.V."/>
            <person name="Spatafora J.W."/>
            <person name="Choi I.-G."/>
        </authorList>
    </citation>
    <scope>NUCLEOTIDE SEQUENCE [LARGE SCALE GENOMIC DNA]</scope>
    <source>
        <strain evidence="2 3">KUC8140</strain>
    </source>
</reference>
<dbReference type="AlphaFoldDB" id="A0A0H2RHH6"/>